<evidence type="ECO:0000256" key="6">
    <source>
        <dbReference type="ARBA" id="ARBA00022527"/>
    </source>
</evidence>
<dbReference type="GO" id="GO:0005737">
    <property type="term" value="C:cytoplasm"/>
    <property type="evidence" value="ECO:0007669"/>
    <property type="project" value="UniProtKB-SubCell"/>
</dbReference>
<feature type="region of interest" description="Disordered" evidence="14">
    <location>
        <begin position="1"/>
        <end position="35"/>
    </location>
</feature>
<evidence type="ECO:0000256" key="12">
    <source>
        <dbReference type="ARBA" id="ARBA00048679"/>
    </source>
</evidence>
<keyword evidence="10 13" id="KW-0067">ATP-binding</keyword>
<dbReference type="Gene3D" id="1.10.510.10">
    <property type="entry name" value="Transferase(Phosphotransferase) domain 1"/>
    <property type="match status" value="1"/>
</dbReference>
<comment type="catalytic activity">
    <reaction evidence="12">
        <text>L-seryl-[protein] + ATP = O-phospho-L-seryl-[protein] + ADP + H(+)</text>
        <dbReference type="Rhea" id="RHEA:17989"/>
        <dbReference type="Rhea" id="RHEA-COMP:9863"/>
        <dbReference type="Rhea" id="RHEA-COMP:11604"/>
        <dbReference type="ChEBI" id="CHEBI:15378"/>
        <dbReference type="ChEBI" id="CHEBI:29999"/>
        <dbReference type="ChEBI" id="CHEBI:30616"/>
        <dbReference type="ChEBI" id="CHEBI:83421"/>
        <dbReference type="ChEBI" id="CHEBI:456216"/>
        <dbReference type="EC" id="2.7.11.1"/>
    </reaction>
</comment>
<dbReference type="PROSITE" id="PS50011">
    <property type="entry name" value="PROTEIN_KINASE_DOM"/>
    <property type="match status" value="1"/>
</dbReference>
<evidence type="ECO:0000256" key="2">
    <source>
        <dbReference type="ARBA" id="ARBA00004496"/>
    </source>
</evidence>
<evidence type="ECO:0000256" key="4">
    <source>
        <dbReference type="ARBA" id="ARBA00022454"/>
    </source>
</evidence>
<evidence type="ECO:0000256" key="10">
    <source>
        <dbReference type="ARBA" id="ARBA00022840"/>
    </source>
</evidence>
<organism evidence="16 17">
    <name type="scientific">Pseudolycoriella hygida</name>
    <dbReference type="NCBI Taxonomy" id="35572"/>
    <lineage>
        <taxon>Eukaryota</taxon>
        <taxon>Metazoa</taxon>
        <taxon>Ecdysozoa</taxon>
        <taxon>Arthropoda</taxon>
        <taxon>Hexapoda</taxon>
        <taxon>Insecta</taxon>
        <taxon>Pterygota</taxon>
        <taxon>Neoptera</taxon>
        <taxon>Endopterygota</taxon>
        <taxon>Diptera</taxon>
        <taxon>Nematocera</taxon>
        <taxon>Sciaroidea</taxon>
        <taxon>Sciaridae</taxon>
        <taxon>Pseudolycoriella</taxon>
    </lineage>
</organism>
<dbReference type="InterPro" id="IPR000719">
    <property type="entry name" value="Prot_kinase_dom"/>
</dbReference>
<dbReference type="PANTHER" id="PTHR24419:SF18">
    <property type="entry name" value="SERINE_THREONINE-PROTEIN KINASE HASPIN"/>
    <property type="match status" value="1"/>
</dbReference>
<evidence type="ECO:0000256" key="8">
    <source>
        <dbReference type="ARBA" id="ARBA00022741"/>
    </source>
</evidence>
<dbReference type="SUPFAM" id="SSF56112">
    <property type="entry name" value="Protein kinase-like (PK-like)"/>
    <property type="match status" value="1"/>
</dbReference>
<dbReference type="OrthoDB" id="21018at2759"/>
<dbReference type="SMART" id="SM00220">
    <property type="entry name" value="S_TKc"/>
    <property type="match status" value="1"/>
</dbReference>
<dbReference type="Pfam" id="PF12330">
    <property type="entry name" value="Haspin_kinase"/>
    <property type="match status" value="1"/>
</dbReference>
<evidence type="ECO:0000256" key="1">
    <source>
        <dbReference type="ARBA" id="ARBA00004286"/>
    </source>
</evidence>
<dbReference type="FunFam" id="1.10.510.10:FF:000401">
    <property type="entry name" value="serine/threonine-protein kinase haspin"/>
    <property type="match status" value="1"/>
</dbReference>
<gene>
    <name evidence="16" type="primary">Haspin_0</name>
    <name evidence="16" type="ORF">Bhyg_03552</name>
</gene>
<dbReference type="InterPro" id="IPR011009">
    <property type="entry name" value="Kinase-like_dom_sf"/>
</dbReference>
<dbReference type="AlphaFoldDB" id="A0A9Q0S7L9"/>
<dbReference type="PANTHER" id="PTHR24419">
    <property type="entry name" value="INTERLEUKIN-1 RECEPTOR-ASSOCIATED KINASE"/>
    <property type="match status" value="1"/>
</dbReference>
<evidence type="ECO:0000256" key="13">
    <source>
        <dbReference type="PROSITE-ProRule" id="PRU10141"/>
    </source>
</evidence>
<feature type="binding site" evidence="13">
    <location>
        <position position="135"/>
    </location>
    <ligand>
        <name>ATP</name>
        <dbReference type="ChEBI" id="CHEBI:30616"/>
    </ligand>
</feature>
<evidence type="ECO:0000256" key="3">
    <source>
        <dbReference type="ARBA" id="ARBA00012513"/>
    </source>
</evidence>
<dbReference type="GO" id="GO:0005524">
    <property type="term" value="F:ATP binding"/>
    <property type="evidence" value="ECO:0007669"/>
    <property type="project" value="UniProtKB-UniRule"/>
</dbReference>
<comment type="catalytic activity">
    <reaction evidence="11">
        <text>L-threonyl-[protein] + ATP = O-phospho-L-threonyl-[protein] + ADP + H(+)</text>
        <dbReference type="Rhea" id="RHEA:46608"/>
        <dbReference type="Rhea" id="RHEA-COMP:11060"/>
        <dbReference type="Rhea" id="RHEA-COMP:11605"/>
        <dbReference type="ChEBI" id="CHEBI:15378"/>
        <dbReference type="ChEBI" id="CHEBI:30013"/>
        <dbReference type="ChEBI" id="CHEBI:30616"/>
        <dbReference type="ChEBI" id="CHEBI:61977"/>
        <dbReference type="ChEBI" id="CHEBI:456216"/>
        <dbReference type="EC" id="2.7.11.1"/>
    </reaction>
</comment>
<dbReference type="EC" id="2.7.11.1" evidence="3"/>
<comment type="subcellular location">
    <subcellularLocation>
        <location evidence="1">Chromosome</location>
    </subcellularLocation>
    <subcellularLocation>
        <location evidence="2">Cytoplasm</location>
    </subcellularLocation>
</comment>
<protein>
    <recommendedName>
        <fullName evidence="3">non-specific serine/threonine protein kinase</fullName>
        <ecNumber evidence="3">2.7.11.1</ecNumber>
    </recommendedName>
</protein>
<dbReference type="Gene3D" id="3.30.200.20">
    <property type="entry name" value="Phosphorylase Kinase, domain 1"/>
    <property type="match status" value="1"/>
</dbReference>
<name>A0A9Q0S7L9_9DIPT</name>
<evidence type="ECO:0000256" key="11">
    <source>
        <dbReference type="ARBA" id="ARBA00047899"/>
    </source>
</evidence>
<dbReference type="GO" id="GO:0035556">
    <property type="term" value="P:intracellular signal transduction"/>
    <property type="evidence" value="ECO:0007669"/>
    <property type="project" value="TreeGrafter"/>
</dbReference>
<keyword evidence="8 13" id="KW-0547">Nucleotide-binding</keyword>
<dbReference type="PROSITE" id="PS00107">
    <property type="entry name" value="PROTEIN_KINASE_ATP"/>
    <property type="match status" value="1"/>
</dbReference>
<reference evidence="16" key="1">
    <citation type="submission" date="2022-07" db="EMBL/GenBank/DDBJ databases">
        <authorList>
            <person name="Trinca V."/>
            <person name="Uliana J.V.C."/>
            <person name="Torres T.T."/>
            <person name="Ward R.J."/>
            <person name="Monesi N."/>
        </authorList>
    </citation>
    <scope>NUCLEOTIDE SEQUENCE</scope>
    <source>
        <strain evidence="16">HSMRA1968</strain>
        <tissue evidence="16">Whole embryos</tissue>
    </source>
</reference>
<feature type="compositionally biased region" description="Polar residues" evidence="14">
    <location>
        <begin position="1"/>
        <end position="24"/>
    </location>
</feature>
<keyword evidence="7" id="KW-0808">Transferase</keyword>
<dbReference type="GO" id="GO:0072354">
    <property type="term" value="F:histone H3T3 kinase activity"/>
    <property type="evidence" value="ECO:0007669"/>
    <property type="project" value="TreeGrafter"/>
</dbReference>
<accession>A0A9Q0S7L9</accession>
<feature type="domain" description="Protein kinase" evidence="15">
    <location>
        <begin position="107"/>
        <end position="436"/>
    </location>
</feature>
<evidence type="ECO:0000313" key="16">
    <source>
        <dbReference type="EMBL" id="KAJ6648324.1"/>
    </source>
</evidence>
<proteinExistence type="predicted"/>
<keyword evidence="4" id="KW-0158">Chromosome</keyword>
<dbReference type="EMBL" id="WJQU01000001">
    <property type="protein sequence ID" value="KAJ6648324.1"/>
    <property type="molecule type" value="Genomic_DNA"/>
</dbReference>
<keyword evidence="17" id="KW-1185">Reference proteome</keyword>
<keyword evidence="9 16" id="KW-0418">Kinase</keyword>
<keyword evidence="5" id="KW-0963">Cytoplasm</keyword>
<evidence type="ECO:0000259" key="15">
    <source>
        <dbReference type="PROSITE" id="PS50011"/>
    </source>
</evidence>
<dbReference type="GO" id="GO:0005694">
    <property type="term" value="C:chromosome"/>
    <property type="evidence" value="ECO:0007669"/>
    <property type="project" value="UniProtKB-SubCell"/>
</dbReference>
<evidence type="ECO:0000256" key="5">
    <source>
        <dbReference type="ARBA" id="ARBA00022490"/>
    </source>
</evidence>
<dbReference type="GO" id="GO:0000278">
    <property type="term" value="P:mitotic cell cycle"/>
    <property type="evidence" value="ECO:0007669"/>
    <property type="project" value="TreeGrafter"/>
</dbReference>
<dbReference type="InterPro" id="IPR024604">
    <property type="entry name" value="GSG2_C"/>
</dbReference>
<evidence type="ECO:0000256" key="9">
    <source>
        <dbReference type="ARBA" id="ARBA00022777"/>
    </source>
</evidence>
<dbReference type="SMART" id="SM01331">
    <property type="entry name" value="DUF3635"/>
    <property type="match status" value="1"/>
</dbReference>
<evidence type="ECO:0000313" key="17">
    <source>
        <dbReference type="Proteomes" id="UP001151699"/>
    </source>
</evidence>
<sequence length="436" mass="50130">MSSSKSASPNVESINNLKTSSPNESNRHTIRHPVSFNSSRDNFAEFIETTERRTARKRRRSVTPSVEVGRSIEFDFVTTYDARDTILRKCGQSEPLEFADIYSGIALRQCRKIGEGVYGEVFMYKTDAGRAVVLKIIPIEGTLVVNGAPQRKFDEVLPEMEISLQLSSLRNDNEYTTSSFAEVIQVRCIQGRYPNHLIDLWELYRENYQTENDHPEAFKDDQLYIVFELGNGGQDLESFQLANALQAKSAFQQTALALSIAEKKLQFEHRDLHWGNILLSPIDEKFVTFKLNGNTLQIPSEGIKVTIIDYTLSRMLSDGIVLYNDLSNDEDLFTGNDDYQYEIYRLVRSNLENDWQRFEPFNNVLWLHYIIDKLINGARYKNTKSRKHRSAIEELMVIRDEITNYKSAAETTPVENMVSFKVFKVRAIEVAVLLKV</sequence>
<dbReference type="GO" id="GO:0005634">
    <property type="term" value="C:nucleus"/>
    <property type="evidence" value="ECO:0007669"/>
    <property type="project" value="TreeGrafter"/>
</dbReference>
<evidence type="ECO:0000256" key="7">
    <source>
        <dbReference type="ARBA" id="ARBA00022679"/>
    </source>
</evidence>
<dbReference type="InterPro" id="IPR017441">
    <property type="entry name" value="Protein_kinase_ATP_BS"/>
</dbReference>
<evidence type="ECO:0000256" key="14">
    <source>
        <dbReference type="SAM" id="MobiDB-lite"/>
    </source>
</evidence>
<comment type="caution">
    <text evidence="16">The sequence shown here is derived from an EMBL/GenBank/DDBJ whole genome shotgun (WGS) entry which is preliminary data.</text>
</comment>
<keyword evidence="6" id="KW-0723">Serine/threonine-protein kinase</keyword>
<dbReference type="Proteomes" id="UP001151699">
    <property type="component" value="Chromosome A"/>
</dbReference>